<reference evidence="1 2" key="1">
    <citation type="submission" date="2024-01" db="EMBL/GenBank/DDBJ databases">
        <title>Genome assemblies of Stephania.</title>
        <authorList>
            <person name="Yang L."/>
        </authorList>
    </citation>
    <scope>NUCLEOTIDE SEQUENCE [LARGE SCALE GENOMIC DNA]</scope>
    <source>
        <strain evidence="1">YNDBR</strain>
        <tissue evidence="1">Leaf</tissue>
    </source>
</reference>
<protein>
    <submittedName>
        <fullName evidence="1">Uncharacterized protein</fullName>
    </submittedName>
</protein>
<name>A0AAP0NXF9_9MAGN</name>
<organism evidence="1 2">
    <name type="scientific">Stephania yunnanensis</name>
    <dbReference type="NCBI Taxonomy" id="152371"/>
    <lineage>
        <taxon>Eukaryota</taxon>
        <taxon>Viridiplantae</taxon>
        <taxon>Streptophyta</taxon>
        <taxon>Embryophyta</taxon>
        <taxon>Tracheophyta</taxon>
        <taxon>Spermatophyta</taxon>
        <taxon>Magnoliopsida</taxon>
        <taxon>Ranunculales</taxon>
        <taxon>Menispermaceae</taxon>
        <taxon>Menispermoideae</taxon>
        <taxon>Cissampelideae</taxon>
        <taxon>Stephania</taxon>
    </lineage>
</organism>
<keyword evidence="2" id="KW-1185">Reference proteome</keyword>
<comment type="caution">
    <text evidence="1">The sequence shown here is derived from an EMBL/GenBank/DDBJ whole genome shotgun (WGS) entry which is preliminary data.</text>
</comment>
<evidence type="ECO:0000313" key="2">
    <source>
        <dbReference type="Proteomes" id="UP001420932"/>
    </source>
</evidence>
<dbReference type="AlphaFoldDB" id="A0AAP0NXF9"/>
<proteinExistence type="predicted"/>
<accession>A0AAP0NXF9</accession>
<evidence type="ECO:0000313" key="1">
    <source>
        <dbReference type="EMBL" id="KAK9121285.1"/>
    </source>
</evidence>
<sequence length="81" mass="8250">MCGAAPAATTERTDTLLADAIILIPVCTEAGHSPIMAPLHSCTTNLTAEACRSENSVGVLGTAIPSHGRACSSSANDHQFN</sequence>
<gene>
    <name evidence="1" type="ORF">Syun_018902</name>
</gene>
<dbReference type="EMBL" id="JBBNAF010000008">
    <property type="protein sequence ID" value="KAK9121285.1"/>
    <property type="molecule type" value="Genomic_DNA"/>
</dbReference>
<dbReference type="Proteomes" id="UP001420932">
    <property type="component" value="Unassembled WGS sequence"/>
</dbReference>